<dbReference type="InterPro" id="IPR043968">
    <property type="entry name" value="SGNH"/>
</dbReference>
<keyword evidence="1" id="KW-0472">Membrane</keyword>
<dbReference type="InterPro" id="IPR050879">
    <property type="entry name" value="Acyltransferase_3"/>
</dbReference>
<dbReference type="HOGENOM" id="CLU_875047_0_0_1"/>
<dbReference type="eggNOG" id="ENOG502SGA9">
    <property type="taxonomic scope" value="Eukaryota"/>
</dbReference>
<protein>
    <recommendedName>
        <fullName evidence="2">SGNH domain-containing protein</fullName>
    </recommendedName>
</protein>
<accession>E3NUG1</accession>
<organism evidence="4">
    <name type="scientific">Caenorhabditis remanei</name>
    <name type="common">Caenorhabditis vulgaris</name>
    <dbReference type="NCBI Taxonomy" id="31234"/>
    <lineage>
        <taxon>Eukaryota</taxon>
        <taxon>Metazoa</taxon>
        <taxon>Ecdysozoa</taxon>
        <taxon>Nematoda</taxon>
        <taxon>Chromadorea</taxon>
        <taxon>Rhabditida</taxon>
        <taxon>Rhabditina</taxon>
        <taxon>Rhabditomorpha</taxon>
        <taxon>Rhabditoidea</taxon>
        <taxon>Rhabditidae</taxon>
        <taxon>Peloderinae</taxon>
        <taxon>Caenorhabditis</taxon>
    </lineage>
</organism>
<dbReference type="STRING" id="31234.E3NUG1"/>
<reference evidence="3" key="1">
    <citation type="submission" date="2007-07" db="EMBL/GenBank/DDBJ databases">
        <title>PCAP assembly of the Caenorhabditis remanei genome.</title>
        <authorList>
            <consortium name="The Caenorhabditis remanei Sequencing Consortium"/>
            <person name="Wilson R.K."/>
        </authorList>
    </citation>
    <scope>NUCLEOTIDE SEQUENCE [LARGE SCALE GENOMIC DNA]</scope>
    <source>
        <strain evidence="3">PB4641</strain>
    </source>
</reference>
<name>E3NUG1_CAERE</name>
<keyword evidence="4" id="KW-1185">Reference proteome</keyword>
<evidence type="ECO:0000256" key="1">
    <source>
        <dbReference type="SAM" id="Phobius"/>
    </source>
</evidence>
<dbReference type="Pfam" id="PF19040">
    <property type="entry name" value="SGNH"/>
    <property type="match status" value="1"/>
</dbReference>
<feature type="domain" description="SGNH" evidence="2">
    <location>
        <begin position="196"/>
        <end position="294"/>
    </location>
</feature>
<gene>
    <name evidence="3" type="ORF">CRE_03580</name>
</gene>
<dbReference type="OrthoDB" id="5825384at2759"/>
<dbReference type="PANTHER" id="PTHR23028:SF135">
    <property type="entry name" value="ACYL_TRANSF_3 DOMAIN-CONTAINING PROTEIN"/>
    <property type="match status" value="1"/>
</dbReference>
<feature type="transmembrane region" description="Helical" evidence="1">
    <location>
        <begin position="121"/>
        <end position="144"/>
    </location>
</feature>
<dbReference type="GO" id="GO:0016020">
    <property type="term" value="C:membrane"/>
    <property type="evidence" value="ECO:0007669"/>
    <property type="project" value="TreeGrafter"/>
</dbReference>
<keyword evidence="1" id="KW-1133">Transmembrane helix</keyword>
<dbReference type="InParanoid" id="E3NUG1"/>
<dbReference type="AlphaFoldDB" id="E3NUG1"/>
<sequence>MECCPNEQFSKLLKISKKFSYLLLMILMFVTAFPKVSPPELVRPLVTFGTGLLMLISDGNLILSNQFLTYIGDISYSLYLIHWPIYAYWKLTCDGDRYLLLCALLSSVILAIIKFETFEKWYLKLSSTSIGLIVVMLFFMNVVVINKDEITDHIDSIGQNTSNLDNVTDDMTLDDAARLNHRWSIYDRKFLRVPSCIYETKSHLGWCRHTGLSPSGKYKIAIIGNSWAANHARMFYQECGYKAKSIMQGAAYGCEPLYPSGNTELCRGNFTHFEERIRKEKPDIAFIFTRFMSIGAPFPINVDSFDKDPTYQIMKEQC</sequence>
<dbReference type="GO" id="GO:0000271">
    <property type="term" value="P:polysaccharide biosynthetic process"/>
    <property type="evidence" value="ECO:0007669"/>
    <property type="project" value="TreeGrafter"/>
</dbReference>
<evidence type="ECO:0000259" key="2">
    <source>
        <dbReference type="Pfam" id="PF19040"/>
    </source>
</evidence>
<proteinExistence type="predicted"/>
<keyword evidence="1" id="KW-0812">Transmembrane</keyword>
<feature type="transmembrane region" description="Helical" evidence="1">
    <location>
        <begin position="67"/>
        <end position="86"/>
    </location>
</feature>
<feature type="transmembrane region" description="Helical" evidence="1">
    <location>
        <begin position="19"/>
        <end position="36"/>
    </location>
</feature>
<dbReference type="Proteomes" id="UP000008281">
    <property type="component" value="Unassembled WGS sequence"/>
</dbReference>
<feature type="transmembrane region" description="Helical" evidence="1">
    <location>
        <begin position="98"/>
        <end position="115"/>
    </location>
</feature>
<dbReference type="EMBL" id="DS270537">
    <property type="protein sequence ID" value="EFO94700.1"/>
    <property type="molecule type" value="Genomic_DNA"/>
</dbReference>
<evidence type="ECO:0000313" key="3">
    <source>
        <dbReference type="EMBL" id="EFO94700.1"/>
    </source>
</evidence>
<evidence type="ECO:0000313" key="4">
    <source>
        <dbReference type="Proteomes" id="UP000008281"/>
    </source>
</evidence>
<dbReference type="PANTHER" id="PTHR23028">
    <property type="entry name" value="ACETYLTRANSFERASE"/>
    <property type="match status" value="1"/>
</dbReference>